<dbReference type="OrthoDB" id="9778569at2"/>
<dbReference type="RefSeq" id="WP_052542177.1">
    <property type="nucleotide sequence ID" value="NZ_JACHBQ010000001.1"/>
</dbReference>
<dbReference type="InterPro" id="IPR010394">
    <property type="entry name" value="5-nucleotidase"/>
</dbReference>
<protein>
    <submittedName>
        <fullName evidence="1">5'-nucleotidase</fullName>
        <ecNumber evidence="1">3.1.3.5</ecNumber>
    </submittedName>
</protein>
<dbReference type="GO" id="GO:0008253">
    <property type="term" value="F:5'-nucleotidase activity"/>
    <property type="evidence" value="ECO:0007669"/>
    <property type="project" value="UniProtKB-EC"/>
</dbReference>
<comment type="caution">
    <text evidence="1">The sequence shown here is derived from an EMBL/GenBank/DDBJ whole genome shotgun (WGS) entry which is preliminary data.</text>
</comment>
<proteinExistence type="predicted"/>
<name>A0A7W9E4Y1_9MICO</name>
<dbReference type="GO" id="GO:0009117">
    <property type="term" value="P:nucleotide metabolic process"/>
    <property type="evidence" value="ECO:0007669"/>
    <property type="project" value="InterPro"/>
</dbReference>
<gene>
    <name evidence="1" type="ORF">BJ997_003725</name>
</gene>
<accession>A0A7W9E4Y1</accession>
<evidence type="ECO:0000313" key="2">
    <source>
        <dbReference type="Proteomes" id="UP000561726"/>
    </source>
</evidence>
<dbReference type="GO" id="GO:0000166">
    <property type="term" value="F:nucleotide binding"/>
    <property type="evidence" value="ECO:0007669"/>
    <property type="project" value="InterPro"/>
</dbReference>
<reference evidence="1 2" key="1">
    <citation type="submission" date="2020-08" db="EMBL/GenBank/DDBJ databases">
        <title>Sequencing the genomes of 1000 actinobacteria strains.</title>
        <authorList>
            <person name="Klenk H.-P."/>
        </authorList>
    </citation>
    <scope>NUCLEOTIDE SEQUENCE [LARGE SCALE GENOMIC DNA]</scope>
    <source>
        <strain evidence="1 2">DSM 21065</strain>
    </source>
</reference>
<dbReference type="GO" id="GO:0000287">
    <property type="term" value="F:magnesium ion binding"/>
    <property type="evidence" value="ECO:0007669"/>
    <property type="project" value="InterPro"/>
</dbReference>
<dbReference type="EMBL" id="JACHBQ010000001">
    <property type="protein sequence ID" value="MBB5643177.1"/>
    <property type="molecule type" value="Genomic_DNA"/>
</dbReference>
<evidence type="ECO:0000313" key="1">
    <source>
        <dbReference type="EMBL" id="MBB5643177.1"/>
    </source>
</evidence>
<keyword evidence="1" id="KW-0378">Hydrolase</keyword>
<dbReference type="PANTHER" id="PTHR31367">
    <property type="entry name" value="CYTOSOLIC 5'-NUCLEOTIDASE 1 FAMILY MEMBER"/>
    <property type="match status" value="1"/>
</dbReference>
<dbReference type="Proteomes" id="UP000561726">
    <property type="component" value="Unassembled WGS sequence"/>
</dbReference>
<dbReference type="GO" id="GO:0005737">
    <property type="term" value="C:cytoplasm"/>
    <property type="evidence" value="ECO:0007669"/>
    <property type="project" value="InterPro"/>
</dbReference>
<organism evidence="1 2">
    <name type="scientific">Cryobacterium roopkundense</name>
    <dbReference type="NCBI Taxonomy" id="1001240"/>
    <lineage>
        <taxon>Bacteria</taxon>
        <taxon>Bacillati</taxon>
        <taxon>Actinomycetota</taxon>
        <taxon>Actinomycetes</taxon>
        <taxon>Micrococcales</taxon>
        <taxon>Microbacteriaceae</taxon>
        <taxon>Cryobacterium</taxon>
    </lineage>
</organism>
<dbReference type="EC" id="3.1.3.5" evidence="1"/>
<dbReference type="Pfam" id="PF06189">
    <property type="entry name" value="5-nucleotidase"/>
    <property type="match status" value="1"/>
</dbReference>
<dbReference type="PANTHER" id="PTHR31367:SF5">
    <property type="entry name" value="CYTOSOLIC 5'-NUCLEOTIDASE 1A"/>
    <property type="match status" value="1"/>
</dbReference>
<sequence length="322" mass="35455">MAYDLSNQLVIEIASSALFDLTDSDAVFQTRGEEANRAYQEERIAEPLLPGIAFPFIKRLLSLNDLAAEGEVPFVEVIVLSKNDPDTGLRVMRSVAHHDLAITRAVFMQGRSPHMFMPAFKMVLFLSADKNDVRSAVALGHPAGQVLDTSSATDDSDDLRIAFDFDGVLSDDSSEKVMQASGLAAFHDHEVEHLQDPMSKGLMRDLLAGINRIQRREEEVKRDDPSYRLRVHVALVTARNAPSHERAIRSLKGWGVTVNDAFFLGGIEKADVLEILKPHLFFDDQAGHLKAASRVVPSVHVPFGVTNEGLPVPAPVLIEESE</sequence>
<dbReference type="AlphaFoldDB" id="A0A7W9E4Y1"/>